<dbReference type="PANTHER" id="PTHR32322:SF9">
    <property type="entry name" value="AMINO-ACID METABOLITE EFFLUX PUMP-RELATED"/>
    <property type="match status" value="1"/>
</dbReference>
<dbReference type="GO" id="GO:0016020">
    <property type="term" value="C:membrane"/>
    <property type="evidence" value="ECO:0007669"/>
    <property type="project" value="UniProtKB-SubCell"/>
</dbReference>
<dbReference type="InterPro" id="IPR050638">
    <property type="entry name" value="AA-Vitamin_Transporters"/>
</dbReference>
<feature type="transmembrane region" description="Helical" evidence="5">
    <location>
        <begin position="89"/>
        <end position="109"/>
    </location>
</feature>
<feature type="domain" description="EamA" evidence="6">
    <location>
        <begin position="4"/>
        <end position="135"/>
    </location>
</feature>
<dbReference type="Pfam" id="PF00892">
    <property type="entry name" value="EamA"/>
    <property type="match status" value="2"/>
</dbReference>
<protein>
    <submittedName>
        <fullName evidence="7">Putative inner membrane transporter YedA</fullName>
    </submittedName>
</protein>
<accession>A0A2H9TAD0</accession>
<dbReference type="SUPFAM" id="SSF103481">
    <property type="entry name" value="Multidrug resistance efflux transporter EmrE"/>
    <property type="match status" value="2"/>
</dbReference>
<evidence type="ECO:0000256" key="5">
    <source>
        <dbReference type="SAM" id="Phobius"/>
    </source>
</evidence>
<sequence length="306" mass="32719">MLKKYFLLLAVGALWGSQFIFMSAAIDGLPPVWVGTIRATAGFLTLWMACRMLGIKGTQGRWLDYSLVGVLEATIPFVLVAWGQQFLDTAVASILMGTIPFFTIILSPVMVRGAKITFAGLCSVVMGFVGLIVLFYPELASGSESTNMLGAVAIVVAACSFAMALLMLKRISSAGHPLMTARNVLGAASVQMLIVAMIMDPINTLHPTTSSLLSVLYLGVMCGGLVYCLYMILIRNAGPVFASFSNYLVPVIGVLLGATINHEDLPSNTWIALGIILMALATNELLQRLSHKTDGGLVLKNKLKTI</sequence>
<feature type="transmembrane region" description="Helical" evidence="5">
    <location>
        <begin position="32"/>
        <end position="50"/>
    </location>
</feature>
<evidence type="ECO:0000256" key="4">
    <source>
        <dbReference type="ARBA" id="ARBA00023136"/>
    </source>
</evidence>
<dbReference type="InterPro" id="IPR000620">
    <property type="entry name" value="EamA_dom"/>
</dbReference>
<feature type="transmembrane region" description="Helical" evidence="5">
    <location>
        <begin position="211"/>
        <end position="233"/>
    </location>
</feature>
<dbReference type="AlphaFoldDB" id="A0A2H9TAD0"/>
<comment type="caution">
    <text evidence="7">The sequence shown here is derived from an EMBL/GenBank/DDBJ whole genome shotgun (WGS) entry which is preliminary data.</text>
</comment>
<evidence type="ECO:0000313" key="7">
    <source>
        <dbReference type="EMBL" id="PJE80173.1"/>
    </source>
</evidence>
<feature type="transmembrane region" description="Helical" evidence="5">
    <location>
        <begin position="148"/>
        <end position="168"/>
    </location>
</feature>
<dbReference type="EMBL" id="NSIT01000028">
    <property type="protein sequence ID" value="PJE80173.1"/>
    <property type="molecule type" value="Genomic_DNA"/>
</dbReference>
<organism evidence="7">
    <name type="scientific">invertebrate metagenome</name>
    <dbReference type="NCBI Taxonomy" id="1711999"/>
    <lineage>
        <taxon>unclassified sequences</taxon>
        <taxon>metagenomes</taxon>
        <taxon>organismal metagenomes</taxon>
    </lineage>
</organism>
<feature type="transmembrane region" description="Helical" evidence="5">
    <location>
        <begin position="62"/>
        <end position="83"/>
    </location>
</feature>
<feature type="transmembrane region" description="Helical" evidence="5">
    <location>
        <begin position="267"/>
        <end position="286"/>
    </location>
</feature>
<reference evidence="7" key="1">
    <citation type="journal article" date="2017" name="Appl. Environ. Microbiol.">
        <title>Molecular characterization of an Endozoicomonas-like organism causing infection in king scallop Pecten maximus L.</title>
        <authorList>
            <person name="Cano I."/>
            <person name="van Aerle R."/>
            <person name="Ross S."/>
            <person name="Verner-Jeffreys D.W."/>
            <person name="Paley R.K."/>
            <person name="Rimmer G."/>
            <person name="Ryder D."/>
            <person name="Hooper P."/>
            <person name="Stone D."/>
            <person name="Feist S.W."/>
        </authorList>
    </citation>
    <scope>NUCLEOTIDE SEQUENCE</scope>
</reference>
<evidence type="ECO:0000259" key="6">
    <source>
        <dbReference type="Pfam" id="PF00892"/>
    </source>
</evidence>
<feature type="transmembrane region" description="Helical" evidence="5">
    <location>
        <begin position="116"/>
        <end position="136"/>
    </location>
</feature>
<evidence type="ECO:0000256" key="2">
    <source>
        <dbReference type="ARBA" id="ARBA00022692"/>
    </source>
</evidence>
<feature type="transmembrane region" description="Helical" evidence="5">
    <location>
        <begin position="5"/>
        <end position="26"/>
    </location>
</feature>
<feature type="transmembrane region" description="Helical" evidence="5">
    <location>
        <begin position="180"/>
        <end position="199"/>
    </location>
</feature>
<keyword evidence="3 5" id="KW-1133">Transmembrane helix</keyword>
<keyword evidence="2 5" id="KW-0812">Transmembrane</keyword>
<keyword evidence="4 5" id="KW-0472">Membrane</keyword>
<evidence type="ECO:0000256" key="1">
    <source>
        <dbReference type="ARBA" id="ARBA00004141"/>
    </source>
</evidence>
<gene>
    <name evidence="7" type="primary">yedA</name>
    <name evidence="7" type="ORF">CI610_00825</name>
</gene>
<evidence type="ECO:0000256" key="3">
    <source>
        <dbReference type="ARBA" id="ARBA00022989"/>
    </source>
</evidence>
<proteinExistence type="predicted"/>
<comment type="subcellular location">
    <subcellularLocation>
        <location evidence="1">Membrane</location>
        <topology evidence="1">Multi-pass membrane protein</topology>
    </subcellularLocation>
</comment>
<feature type="transmembrane region" description="Helical" evidence="5">
    <location>
        <begin position="240"/>
        <end position="261"/>
    </location>
</feature>
<dbReference type="InterPro" id="IPR037185">
    <property type="entry name" value="EmrE-like"/>
</dbReference>
<name>A0A2H9TAD0_9ZZZZ</name>
<feature type="domain" description="EamA" evidence="6">
    <location>
        <begin position="149"/>
        <end position="281"/>
    </location>
</feature>
<dbReference type="PANTHER" id="PTHR32322">
    <property type="entry name" value="INNER MEMBRANE TRANSPORTER"/>
    <property type="match status" value="1"/>
</dbReference>